<dbReference type="eggNOG" id="COG1538">
    <property type="taxonomic scope" value="Bacteria"/>
</dbReference>
<evidence type="ECO:0000256" key="2">
    <source>
        <dbReference type="RuleBase" id="RU362097"/>
    </source>
</evidence>
<dbReference type="Proteomes" id="UP000008721">
    <property type="component" value="Chromosome"/>
</dbReference>
<dbReference type="OrthoDB" id="9783163at2"/>
<reference evidence="3 4" key="1">
    <citation type="journal article" date="2012" name="Stand. Genomic Sci.">
        <title>Complete genome sequence of the sulfur compounds oxidizing chemolithoautotroph Sulfuricurvum kujiense type strain (YK-1(T)).</title>
        <authorList>
            <person name="Han C."/>
            <person name="Kotsyurbenko O."/>
            <person name="Chertkov O."/>
            <person name="Held B."/>
            <person name="Lapidus A."/>
            <person name="Nolan M."/>
            <person name="Lucas S."/>
            <person name="Hammon N."/>
            <person name="Deshpande S."/>
            <person name="Cheng J.F."/>
            <person name="Tapia R."/>
            <person name="Goodwin L.A."/>
            <person name="Pitluck S."/>
            <person name="Liolios K."/>
            <person name="Pagani I."/>
            <person name="Ivanova N."/>
            <person name="Mavromatis K."/>
            <person name="Mikhailova N."/>
            <person name="Pati A."/>
            <person name="Chen A."/>
            <person name="Palaniappan K."/>
            <person name="Land M."/>
            <person name="Hauser L."/>
            <person name="Chang Y.J."/>
            <person name="Jeffries C.D."/>
            <person name="Brambilla E.M."/>
            <person name="Rohde M."/>
            <person name="Spring S."/>
            <person name="Sikorski J."/>
            <person name="Goker M."/>
            <person name="Woyke T."/>
            <person name="Bristow J."/>
            <person name="Eisen J.A."/>
            <person name="Markowitz V."/>
            <person name="Hugenholtz P."/>
            <person name="Kyrpides N.C."/>
            <person name="Klenk H.P."/>
            <person name="Detter J.C."/>
        </authorList>
    </citation>
    <scope>NUCLEOTIDE SEQUENCE [LARGE SCALE GENOMIC DNA]</scope>
    <source>
        <strain evidence="4">ATCC BAA-921 / DSM 16994 / JCM 11577 / YK-1</strain>
    </source>
</reference>
<dbReference type="GO" id="GO:0005886">
    <property type="term" value="C:plasma membrane"/>
    <property type="evidence" value="ECO:0007669"/>
    <property type="project" value="UniProtKB-SubCell"/>
</dbReference>
<keyword evidence="2" id="KW-0812">Transmembrane</keyword>
<keyword evidence="2 3" id="KW-0449">Lipoprotein</keyword>
<organism evidence="3 4">
    <name type="scientific">Sulfuricurvum kujiense (strain ATCC BAA-921 / DSM 16994 / JCM 11577 / YK-1)</name>
    <dbReference type="NCBI Taxonomy" id="709032"/>
    <lineage>
        <taxon>Bacteria</taxon>
        <taxon>Pseudomonadati</taxon>
        <taxon>Campylobacterota</taxon>
        <taxon>Epsilonproteobacteria</taxon>
        <taxon>Campylobacterales</taxon>
        <taxon>Sulfurimonadaceae</taxon>
        <taxon>Sulfuricurvum</taxon>
    </lineage>
</organism>
<dbReference type="Pfam" id="PF02321">
    <property type="entry name" value="OEP"/>
    <property type="match status" value="2"/>
</dbReference>
<sequence>MNNISLSLILSGLLAGCAIGPDYVRPDLAVPETFIHSDSNRSAVQAVDIQWWKTFNDTALTQAIEEALTTNYDVQSSQASVDALLGQFDQAKSYLYPQINATGSMNRKSVDNASNGGYQLREGITSTYAGSLSLASYEIDLFGKVRRANEAARATLLSGEYASQTMKLSIASSVAASYFKLASLQRQIDLARQNVALNNELVTLNELKYKHGVIAEAVLLQSVSERESAKATLSQLEASKTSEESTFNILLGRNPAPVQASPIDTITIPTIPDALPSSVLSRRPDIAMAEQNLIAANAKIGVARAAYFPSIKLTGMLGVQSIELSNFVSDPARIWEIAPSVSIPLFSAGLIAGQIKTAEADRNKSIAQYKKSIVSAFNDTDNAIAQRARVQEQTTYQSARTAAIEKALTQSKLRYQVGSISYSDMLLVQQQWIQASQQLIIAKQNALVASVSLYKALGGGWSEELTPPLPDYLPSGR</sequence>
<proteinExistence type="inferred from homology"/>
<dbReference type="AlphaFoldDB" id="E4U1U6"/>
<keyword evidence="2" id="KW-1134">Transmembrane beta strand</keyword>
<evidence type="ECO:0000313" key="3">
    <source>
        <dbReference type="EMBL" id="ADR33464.1"/>
    </source>
</evidence>
<dbReference type="NCBIfam" id="TIGR01845">
    <property type="entry name" value="outer_NodT"/>
    <property type="match status" value="1"/>
</dbReference>
<gene>
    <name evidence="3" type="ordered locus">Sulku_0798</name>
</gene>
<dbReference type="SUPFAM" id="SSF56954">
    <property type="entry name" value="Outer membrane efflux proteins (OEP)"/>
    <property type="match status" value="1"/>
</dbReference>
<dbReference type="GO" id="GO:0015562">
    <property type="term" value="F:efflux transmembrane transporter activity"/>
    <property type="evidence" value="ECO:0007669"/>
    <property type="project" value="InterPro"/>
</dbReference>
<dbReference type="Gene3D" id="1.20.1600.10">
    <property type="entry name" value="Outer membrane efflux proteins (OEP)"/>
    <property type="match status" value="1"/>
</dbReference>
<dbReference type="Gene3D" id="2.20.200.10">
    <property type="entry name" value="Outer membrane efflux proteins (OEP)"/>
    <property type="match status" value="1"/>
</dbReference>
<comment type="subcellular location">
    <subcellularLocation>
        <location evidence="2">Cell membrane</location>
        <topology evidence="2">Lipid-anchor</topology>
    </subcellularLocation>
</comment>
<evidence type="ECO:0000256" key="1">
    <source>
        <dbReference type="ARBA" id="ARBA00007613"/>
    </source>
</evidence>
<dbReference type="EMBL" id="CP002355">
    <property type="protein sequence ID" value="ADR33464.1"/>
    <property type="molecule type" value="Genomic_DNA"/>
</dbReference>
<name>E4U1U6_SULKY</name>
<dbReference type="InterPro" id="IPR003423">
    <property type="entry name" value="OMP_efflux"/>
</dbReference>
<dbReference type="HOGENOM" id="CLU_012817_13_3_7"/>
<protein>
    <submittedName>
        <fullName evidence="3">RND efflux system, outer membrane lipoprotein, NodT family</fullName>
    </submittedName>
</protein>
<dbReference type="RefSeq" id="WP_013459661.1">
    <property type="nucleotide sequence ID" value="NC_014762.1"/>
</dbReference>
<evidence type="ECO:0000313" key="4">
    <source>
        <dbReference type="Proteomes" id="UP000008721"/>
    </source>
</evidence>
<dbReference type="KEGG" id="sku:Sulku_0798"/>
<accession>E4U1U6</accession>
<dbReference type="PANTHER" id="PTHR30203">
    <property type="entry name" value="OUTER MEMBRANE CATION EFFLUX PROTEIN"/>
    <property type="match status" value="1"/>
</dbReference>
<dbReference type="InterPro" id="IPR010131">
    <property type="entry name" value="MdtP/NodT-like"/>
</dbReference>
<dbReference type="STRING" id="709032.Sulku_0798"/>
<dbReference type="PANTHER" id="PTHR30203:SF33">
    <property type="entry name" value="BLR4455 PROTEIN"/>
    <property type="match status" value="1"/>
</dbReference>
<keyword evidence="4" id="KW-1185">Reference proteome</keyword>
<comment type="similarity">
    <text evidence="1 2">Belongs to the outer membrane factor (OMF) (TC 1.B.17) family.</text>
</comment>
<keyword evidence="2" id="KW-0472">Membrane</keyword>
<keyword evidence="2" id="KW-0564">Palmitate</keyword>